<feature type="domain" description="ABC transporter" evidence="12">
    <location>
        <begin position="421"/>
        <end position="657"/>
    </location>
</feature>
<dbReference type="PANTHER" id="PTHR43394">
    <property type="entry name" value="ATP-DEPENDENT PERMEASE MDL1, MITOCHONDRIAL"/>
    <property type="match status" value="1"/>
</dbReference>
<evidence type="ECO:0000256" key="2">
    <source>
        <dbReference type="ARBA" id="ARBA00007577"/>
    </source>
</evidence>
<keyword evidence="10" id="KW-0325">Glycoprotein</keyword>
<feature type="domain" description="ABC transmembrane type-1" evidence="13">
    <location>
        <begin position="96"/>
        <end position="386"/>
    </location>
</feature>
<dbReference type="GO" id="GO:0008361">
    <property type="term" value="P:regulation of cell size"/>
    <property type="evidence" value="ECO:0007669"/>
    <property type="project" value="UniProtKB-ARBA"/>
</dbReference>
<gene>
    <name evidence="14" type="ORF">KC19_2G160800</name>
</gene>
<feature type="transmembrane region" description="Helical" evidence="11">
    <location>
        <begin position="960"/>
        <end position="984"/>
    </location>
</feature>
<evidence type="ECO:0000313" key="15">
    <source>
        <dbReference type="Proteomes" id="UP000822688"/>
    </source>
</evidence>
<sequence>MEAIPTDSIPGDKVSLDAAEISQEEFGIHVVDKVPGNVNRSTDHEKSAGRRSHDAVLMPDAKDPVVEIGVQRDKDVAVSIFRLFAFADPLDYLLMFIGSVGAACHGCALPVYILFFGKMLDGFGTNANNPDKTADTVGQYALDMFYVVAIVVCFSSWAEVAAWMQTGERQAARMRVRYLQAVLKQDITFFDTDTARTGNIMSSISSDTFLVQNAISEKMGNFIHYIATFIAGFAIGFSLIWKLSLVTLAVVPVIAMAGGFFAYTTTNLTSQSQQAYAEAGAIADQSIAQVRTVYSFVGEQKATESYSGALHRSLKLGYQTGLAKGLGLGIVYSVMFCCWALLLWYGGELVRNGDADGGKALSTIFAVVLGGLGLGQALANLPAFAKAKVGASRIFMMIDLKPRIDEKVQGVKELKSVKGHIEFRNIEFSYPSRPDAVIFRNFSIDIPASKTMAIVGRSGSGKSTVVSLIERFYDPSGGEVLLDGTNIRTLNMKWLRSQIGLVNQEPALFATTIRENILYGKADASDTEIEEACKSANAHTFISALPQGYHTQVGERGGQMSGGQKQRIAIARAILKDPTILLLDEATSALDSSSEQIVQAALDTVMVGRTTVIIAHRLSTIQKADTIAVVQEGAIVELGNHATLLEKNGAYSSLIRLQEMAQTKEGGRALSRGNSLRESGRLLMSKSGRRLSRQPSSVSDGVSEVWKAEDDKLVRPPSATMWRLLKINRPEWGYGALGCVGSALSGLMFPALALILSNVLYAYYKTDHSEMQKEVSKYAFILIGLSGVSIICYFTQNFFFGVMSENLIKRVREMIFARILTNDISWFDKDENSSGQVSARLSADATAVKSAIADRISLMVQTFTLLVAAFVISFSLLWKMSLVVLATFPLVVSAAIIEKIFLKGFSGDIAGAQARATMVASEAVENVRTVAAFNGEERVVSLFQRELEAPVKRGFLRGQVAGIGFGVSQFCLYGSFALALWYGAQLVKHGETNFSNVIKVFLVLTISSQAIAETLALTPDIIKGSQALDSVFLVLDHRTEIDADDPKAEVVNTVAGDITFQHVDFTYPNRPGVQIFKDLNLNVRAGKSLALVGASGSGKSSVISLLERFYDPTSGRILIDGKDVRKLNLKSLRRRIALVSQEPTLFASTIYENILYGRETATEQEVHAAAMAANAHNFICALPESYNTQVGERGVRLSGGQKQRLAIARAVLKDPAILLLDEATSALDAESERIVQGALDRLMQGRTSVIVAHRLSTIRNANSIAVIQDGTIIEEGTHNDLVSRADGAYAGLVNLQQSQDLATK</sequence>
<feature type="transmembrane region" description="Helical" evidence="11">
    <location>
        <begin position="144"/>
        <end position="164"/>
    </location>
</feature>
<keyword evidence="8 11" id="KW-1133">Transmembrane helix</keyword>
<dbReference type="GO" id="GO:0048608">
    <property type="term" value="P:reproductive structure development"/>
    <property type="evidence" value="ECO:0007669"/>
    <property type="project" value="UniProtKB-ARBA"/>
</dbReference>
<feature type="transmembrane region" description="Helical" evidence="11">
    <location>
        <begin position="222"/>
        <end position="240"/>
    </location>
</feature>
<dbReference type="InterPro" id="IPR003593">
    <property type="entry name" value="AAA+_ATPase"/>
</dbReference>
<comment type="similarity">
    <text evidence="2">Belongs to the ABC transporter superfamily. ABCB family. Multidrug resistance exporter (TC 3.A.1.201) subfamily.</text>
</comment>
<evidence type="ECO:0000256" key="9">
    <source>
        <dbReference type="ARBA" id="ARBA00023136"/>
    </source>
</evidence>
<feature type="transmembrane region" description="Helical" evidence="11">
    <location>
        <begin position="732"/>
        <end position="758"/>
    </location>
</feature>
<dbReference type="SUPFAM" id="SSF52540">
    <property type="entry name" value="P-loop containing nucleoside triphosphate hydrolases"/>
    <property type="match status" value="2"/>
</dbReference>
<dbReference type="Pfam" id="PF00005">
    <property type="entry name" value="ABC_tran"/>
    <property type="match status" value="2"/>
</dbReference>
<dbReference type="Gene3D" id="1.20.1560.10">
    <property type="entry name" value="ABC transporter type 1, transmembrane domain"/>
    <property type="match status" value="2"/>
</dbReference>
<dbReference type="InterPro" id="IPR017871">
    <property type="entry name" value="ABC_transporter-like_CS"/>
</dbReference>
<dbReference type="GO" id="GO:0005743">
    <property type="term" value="C:mitochondrial inner membrane"/>
    <property type="evidence" value="ECO:0007669"/>
    <property type="project" value="TreeGrafter"/>
</dbReference>
<evidence type="ECO:0000256" key="11">
    <source>
        <dbReference type="SAM" id="Phobius"/>
    </source>
</evidence>
<dbReference type="GO" id="GO:0005886">
    <property type="term" value="C:plasma membrane"/>
    <property type="evidence" value="ECO:0007669"/>
    <property type="project" value="UniProtKB-SubCell"/>
</dbReference>
<name>A0A8T0IW47_CERPU</name>
<dbReference type="InterPro" id="IPR027417">
    <property type="entry name" value="P-loop_NTPase"/>
</dbReference>
<feature type="domain" description="ABC transmembrane type-1" evidence="13">
    <location>
        <begin position="736"/>
        <end position="1023"/>
    </location>
</feature>
<dbReference type="Pfam" id="PF00664">
    <property type="entry name" value="ABC_membrane"/>
    <property type="match status" value="2"/>
</dbReference>
<dbReference type="GO" id="GO:0009640">
    <property type="term" value="P:photomorphogenesis"/>
    <property type="evidence" value="ECO:0007669"/>
    <property type="project" value="UniProtKB-ARBA"/>
</dbReference>
<dbReference type="InterPro" id="IPR039421">
    <property type="entry name" value="Type_1_exporter"/>
</dbReference>
<dbReference type="GO" id="GO:0005524">
    <property type="term" value="F:ATP binding"/>
    <property type="evidence" value="ECO:0007669"/>
    <property type="project" value="UniProtKB-KW"/>
</dbReference>
<dbReference type="GO" id="GO:0099402">
    <property type="term" value="P:plant organ development"/>
    <property type="evidence" value="ECO:0007669"/>
    <property type="project" value="UniProtKB-ARBA"/>
</dbReference>
<keyword evidence="6" id="KW-0547">Nucleotide-binding</keyword>
<feature type="transmembrane region" description="Helical" evidence="11">
    <location>
        <begin position="322"/>
        <end position="344"/>
    </location>
</feature>
<dbReference type="GO" id="GO:0090374">
    <property type="term" value="P:oligopeptide export from mitochondrion"/>
    <property type="evidence" value="ECO:0007669"/>
    <property type="project" value="TreeGrafter"/>
</dbReference>
<evidence type="ECO:0000313" key="14">
    <source>
        <dbReference type="EMBL" id="KAG0587385.1"/>
    </source>
</evidence>
<organism evidence="14 15">
    <name type="scientific">Ceratodon purpureus</name>
    <name type="common">Fire moss</name>
    <name type="synonym">Dicranum purpureum</name>
    <dbReference type="NCBI Taxonomy" id="3225"/>
    <lineage>
        <taxon>Eukaryota</taxon>
        <taxon>Viridiplantae</taxon>
        <taxon>Streptophyta</taxon>
        <taxon>Embryophyta</taxon>
        <taxon>Bryophyta</taxon>
        <taxon>Bryophytina</taxon>
        <taxon>Bryopsida</taxon>
        <taxon>Dicranidae</taxon>
        <taxon>Pseudoditrichales</taxon>
        <taxon>Ditrichaceae</taxon>
        <taxon>Ceratodon</taxon>
    </lineage>
</organism>
<evidence type="ECO:0000259" key="13">
    <source>
        <dbReference type="PROSITE" id="PS50929"/>
    </source>
</evidence>
<evidence type="ECO:0000256" key="8">
    <source>
        <dbReference type="ARBA" id="ARBA00022989"/>
    </source>
</evidence>
<evidence type="ECO:0000256" key="1">
    <source>
        <dbReference type="ARBA" id="ARBA00004651"/>
    </source>
</evidence>
<dbReference type="CDD" id="cd03249">
    <property type="entry name" value="ABC_MTABC3_MDL1_MDL2"/>
    <property type="match status" value="2"/>
</dbReference>
<dbReference type="GO" id="GO:0009958">
    <property type="term" value="P:positive gravitropism"/>
    <property type="evidence" value="ECO:0007669"/>
    <property type="project" value="UniProtKB-ARBA"/>
</dbReference>
<dbReference type="GO" id="GO:0016887">
    <property type="term" value="F:ATP hydrolysis activity"/>
    <property type="evidence" value="ECO:0007669"/>
    <property type="project" value="InterPro"/>
</dbReference>
<evidence type="ECO:0000256" key="5">
    <source>
        <dbReference type="ARBA" id="ARBA00022737"/>
    </source>
</evidence>
<dbReference type="SUPFAM" id="SSF90123">
    <property type="entry name" value="ABC transporter transmembrane region"/>
    <property type="match status" value="2"/>
</dbReference>
<keyword evidence="5" id="KW-0677">Repeat</keyword>
<evidence type="ECO:0000256" key="7">
    <source>
        <dbReference type="ARBA" id="ARBA00022840"/>
    </source>
</evidence>
<keyword evidence="3" id="KW-0813">Transport</keyword>
<dbReference type="CDD" id="cd18578">
    <property type="entry name" value="ABC_6TM_Pgp_ABCB1_D2_like"/>
    <property type="match status" value="1"/>
</dbReference>
<dbReference type="FunFam" id="3.40.50.300:FF:000251">
    <property type="entry name" value="ABC transporter B family member 19"/>
    <property type="match status" value="2"/>
</dbReference>
<dbReference type="GO" id="GO:0015421">
    <property type="term" value="F:ABC-type oligopeptide transporter activity"/>
    <property type="evidence" value="ECO:0007669"/>
    <property type="project" value="TreeGrafter"/>
</dbReference>
<dbReference type="SMART" id="SM00382">
    <property type="entry name" value="AAA"/>
    <property type="match status" value="2"/>
</dbReference>
<feature type="transmembrane region" description="Helical" evidence="11">
    <location>
        <begin position="92"/>
        <end position="115"/>
    </location>
</feature>
<dbReference type="Gene3D" id="3.40.50.300">
    <property type="entry name" value="P-loop containing nucleotide triphosphate hydrolases"/>
    <property type="match status" value="2"/>
</dbReference>
<dbReference type="FunFam" id="1.20.1560.10:FF:000009">
    <property type="entry name" value="ABC transporter B family member 1"/>
    <property type="match status" value="1"/>
</dbReference>
<reference evidence="14" key="1">
    <citation type="submission" date="2020-06" db="EMBL/GenBank/DDBJ databases">
        <title>WGS assembly of Ceratodon purpureus strain R40.</title>
        <authorList>
            <person name="Carey S.B."/>
            <person name="Jenkins J."/>
            <person name="Shu S."/>
            <person name="Lovell J.T."/>
            <person name="Sreedasyam A."/>
            <person name="Maumus F."/>
            <person name="Tiley G.P."/>
            <person name="Fernandez-Pozo N."/>
            <person name="Barry K."/>
            <person name="Chen C."/>
            <person name="Wang M."/>
            <person name="Lipzen A."/>
            <person name="Daum C."/>
            <person name="Saski C.A."/>
            <person name="Payton A.C."/>
            <person name="Mcbreen J.C."/>
            <person name="Conrad R.E."/>
            <person name="Kollar L.M."/>
            <person name="Olsson S."/>
            <person name="Huttunen S."/>
            <person name="Landis J.B."/>
            <person name="Wickett N.J."/>
            <person name="Johnson M.G."/>
            <person name="Rensing S.A."/>
            <person name="Grimwood J."/>
            <person name="Schmutz J."/>
            <person name="Mcdaniel S.F."/>
        </authorList>
    </citation>
    <scope>NUCLEOTIDE SEQUENCE</scope>
    <source>
        <strain evidence="14">R40</strain>
    </source>
</reference>
<feature type="transmembrane region" description="Helical" evidence="11">
    <location>
        <begin position="778"/>
        <end position="802"/>
    </location>
</feature>
<dbReference type="PANTHER" id="PTHR43394:SF11">
    <property type="entry name" value="ATP-BINDING CASSETTE TRANSPORTER"/>
    <property type="match status" value="1"/>
</dbReference>
<evidence type="ECO:0000256" key="4">
    <source>
        <dbReference type="ARBA" id="ARBA00022692"/>
    </source>
</evidence>
<feature type="transmembrane region" description="Helical" evidence="11">
    <location>
        <begin position="246"/>
        <end position="264"/>
    </location>
</feature>
<feature type="transmembrane region" description="Helical" evidence="11">
    <location>
        <begin position="364"/>
        <end position="385"/>
    </location>
</feature>
<keyword evidence="9 11" id="KW-0472">Membrane</keyword>
<dbReference type="GO" id="GO:0009741">
    <property type="term" value="P:response to brassinosteroid"/>
    <property type="evidence" value="ECO:0007669"/>
    <property type="project" value="UniProtKB-ARBA"/>
</dbReference>
<dbReference type="GO" id="GO:0009926">
    <property type="term" value="P:auxin polar transport"/>
    <property type="evidence" value="ECO:0007669"/>
    <property type="project" value="UniProtKB-ARBA"/>
</dbReference>
<comment type="caution">
    <text evidence="14">The sequence shown here is derived from an EMBL/GenBank/DDBJ whole genome shotgun (WGS) entry which is preliminary data.</text>
</comment>
<dbReference type="GO" id="GO:0009637">
    <property type="term" value="P:response to blue light"/>
    <property type="evidence" value="ECO:0007669"/>
    <property type="project" value="UniProtKB-ARBA"/>
</dbReference>
<dbReference type="PROSITE" id="PS00211">
    <property type="entry name" value="ABC_TRANSPORTER_1"/>
    <property type="match status" value="2"/>
</dbReference>
<dbReference type="InterPro" id="IPR011527">
    <property type="entry name" value="ABC1_TM_dom"/>
</dbReference>
<feature type="transmembrane region" description="Helical" evidence="11">
    <location>
        <begin position="883"/>
        <end position="902"/>
    </location>
</feature>
<dbReference type="CDD" id="cd18577">
    <property type="entry name" value="ABC_6TM_Pgp_ABCB1_D1_like"/>
    <property type="match status" value="1"/>
</dbReference>
<dbReference type="PROSITE" id="PS50893">
    <property type="entry name" value="ABC_TRANSPORTER_2"/>
    <property type="match status" value="2"/>
</dbReference>
<keyword evidence="7" id="KW-0067">ATP-binding</keyword>
<keyword evidence="15" id="KW-1185">Reference proteome</keyword>
<dbReference type="GO" id="GO:0043481">
    <property type="term" value="P:anthocyanin accumulation in tissues in response to UV light"/>
    <property type="evidence" value="ECO:0007669"/>
    <property type="project" value="UniProtKB-ARBA"/>
</dbReference>
<protein>
    <submittedName>
        <fullName evidence="14">Uncharacterized protein</fullName>
    </submittedName>
</protein>
<dbReference type="GO" id="GO:0010329">
    <property type="term" value="F:auxin efflux transmembrane transporter activity"/>
    <property type="evidence" value="ECO:0007669"/>
    <property type="project" value="UniProtKB-ARBA"/>
</dbReference>
<evidence type="ECO:0000256" key="10">
    <source>
        <dbReference type="ARBA" id="ARBA00023180"/>
    </source>
</evidence>
<dbReference type="EMBL" id="CM026422">
    <property type="protein sequence ID" value="KAG0587385.1"/>
    <property type="molecule type" value="Genomic_DNA"/>
</dbReference>
<evidence type="ECO:0000256" key="3">
    <source>
        <dbReference type="ARBA" id="ARBA00022448"/>
    </source>
</evidence>
<dbReference type="FunFam" id="1.20.1560.10:FF:000029">
    <property type="entry name" value="ABC transporter B family member 1"/>
    <property type="match status" value="1"/>
</dbReference>
<dbReference type="GO" id="GO:0048367">
    <property type="term" value="P:shoot system development"/>
    <property type="evidence" value="ECO:0007669"/>
    <property type="project" value="UniProtKB-ARBA"/>
</dbReference>
<keyword evidence="4 11" id="KW-0812">Transmembrane</keyword>
<accession>A0A8T0IW47</accession>
<comment type="subcellular location">
    <subcellularLocation>
        <location evidence="1">Cell membrane</location>
        <topology evidence="1">Multi-pass membrane protein</topology>
    </subcellularLocation>
</comment>
<dbReference type="GO" id="GO:1900459">
    <property type="term" value="P:positive regulation of brassinosteroid mediated signaling pathway"/>
    <property type="evidence" value="ECO:0007669"/>
    <property type="project" value="UniProtKB-ARBA"/>
</dbReference>
<feature type="domain" description="ABC transporter" evidence="12">
    <location>
        <begin position="1058"/>
        <end position="1294"/>
    </location>
</feature>
<evidence type="ECO:0000259" key="12">
    <source>
        <dbReference type="PROSITE" id="PS50893"/>
    </source>
</evidence>
<dbReference type="InterPro" id="IPR003439">
    <property type="entry name" value="ABC_transporter-like_ATP-bd"/>
</dbReference>
<feature type="transmembrane region" description="Helical" evidence="11">
    <location>
        <begin position="858"/>
        <end position="877"/>
    </location>
</feature>
<dbReference type="InterPro" id="IPR036640">
    <property type="entry name" value="ABC1_TM_sf"/>
</dbReference>
<dbReference type="PROSITE" id="PS50929">
    <property type="entry name" value="ABC_TM1F"/>
    <property type="match status" value="2"/>
</dbReference>
<evidence type="ECO:0000256" key="6">
    <source>
        <dbReference type="ARBA" id="ARBA00022741"/>
    </source>
</evidence>
<proteinExistence type="inferred from homology"/>
<dbReference type="Proteomes" id="UP000822688">
    <property type="component" value="Chromosome 2"/>
</dbReference>